<dbReference type="GO" id="GO:0046872">
    <property type="term" value="F:metal ion binding"/>
    <property type="evidence" value="ECO:0007669"/>
    <property type="project" value="UniProtKB-KW"/>
</dbReference>
<comment type="similarity">
    <text evidence="9">Belongs to the phosphofructokinase type A (PFKA) family.</text>
</comment>
<keyword evidence="8" id="KW-0324">Glycolysis</keyword>
<comment type="function">
    <text evidence="2">Catalyzes the phosphorylation of D-fructose 6-phosphate, the first committing step of glycolysis. Uses inorganic phosphate (PPi) as phosphoryl donor instead of ATP like common ATP-dependent phosphofructokinases (ATP-PFKs), which renders the reaction reversible, and can thus function both in glycolysis and gluconeogenesis. Consistently, PPi-PFK can replace the enzymes of both the forward (ATP-PFK) and reverse (fructose-bisphosphatase (FBPase)) reactions.</text>
</comment>
<dbReference type="GO" id="GO:0003872">
    <property type="term" value="F:6-phosphofructokinase activity"/>
    <property type="evidence" value="ECO:0007669"/>
    <property type="project" value="InterPro"/>
</dbReference>
<dbReference type="InterPro" id="IPR000023">
    <property type="entry name" value="Phosphofructokinase_dom"/>
</dbReference>
<evidence type="ECO:0000313" key="13">
    <source>
        <dbReference type="Proteomes" id="UP000649604"/>
    </source>
</evidence>
<evidence type="ECO:0000256" key="4">
    <source>
        <dbReference type="ARBA" id="ARBA00022679"/>
    </source>
</evidence>
<keyword evidence="3" id="KW-0963">Cytoplasm</keyword>
<evidence type="ECO:0000259" key="11">
    <source>
        <dbReference type="Pfam" id="PF00365"/>
    </source>
</evidence>
<evidence type="ECO:0000256" key="8">
    <source>
        <dbReference type="ARBA" id="ARBA00023152"/>
    </source>
</evidence>
<dbReference type="PANTHER" id="PTHR43650:SF1">
    <property type="entry name" value="PYROPHOSPHATE--FRUCTOSE 6-PHOSPHATE 1-PHOSPHOTRANSFERASE SUBUNIT BETA 2"/>
    <property type="match status" value="1"/>
</dbReference>
<keyword evidence="4" id="KW-0808">Transferase</keyword>
<dbReference type="SUPFAM" id="SSF53784">
    <property type="entry name" value="Phosphofructokinase"/>
    <property type="match status" value="1"/>
</dbReference>
<protein>
    <submittedName>
        <fullName evidence="12">6-phosphofructokinase</fullName>
    </submittedName>
</protein>
<evidence type="ECO:0000313" key="12">
    <source>
        <dbReference type="EMBL" id="MBD3325669.1"/>
    </source>
</evidence>
<evidence type="ECO:0000256" key="7">
    <source>
        <dbReference type="ARBA" id="ARBA00022842"/>
    </source>
</evidence>
<keyword evidence="7" id="KW-0460">Magnesium</keyword>
<comment type="caution">
    <text evidence="12">The sequence shown here is derived from an EMBL/GenBank/DDBJ whole genome shotgun (WGS) entry which is preliminary data.</text>
</comment>
<evidence type="ECO:0000256" key="6">
    <source>
        <dbReference type="ARBA" id="ARBA00022777"/>
    </source>
</evidence>
<evidence type="ECO:0000256" key="5">
    <source>
        <dbReference type="ARBA" id="ARBA00022723"/>
    </source>
</evidence>
<dbReference type="InterPro" id="IPR035966">
    <property type="entry name" value="PKF_sf"/>
</dbReference>
<evidence type="ECO:0000256" key="2">
    <source>
        <dbReference type="ARBA" id="ARBA00003138"/>
    </source>
</evidence>
<dbReference type="InterPro" id="IPR022953">
    <property type="entry name" value="ATP_PFK"/>
</dbReference>
<dbReference type="Pfam" id="PF00365">
    <property type="entry name" value="PFK"/>
    <property type="match status" value="1"/>
</dbReference>
<evidence type="ECO:0000256" key="10">
    <source>
        <dbReference type="ARBA" id="ARBA00048072"/>
    </source>
</evidence>
<dbReference type="PANTHER" id="PTHR43650">
    <property type="entry name" value="PYROPHOSPHATE--FRUCTOSE 6-PHOSPHATE 1-PHOSPHOTRANSFERASE"/>
    <property type="match status" value="1"/>
</dbReference>
<reference evidence="12" key="1">
    <citation type="submission" date="2019-11" db="EMBL/GenBank/DDBJ databases">
        <title>Microbial mats filling the niche in hypersaline microbial mats.</title>
        <authorList>
            <person name="Wong H.L."/>
            <person name="Macleod F.I."/>
            <person name="White R.A. III"/>
            <person name="Burns B.P."/>
        </authorList>
    </citation>
    <scope>NUCLEOTIDE SEQUENCE</scope>
    <source>
        <strain evidence="12">Rbin_158</strain>
    </source>
</reference>
<dbReference type="EMBL" id="WJJP01000448">
    <property type="protein sequence ID" value="MBD3325669.1"/>
    <property type="molecule type" value="Genomic_DNA"/>
</dbReference>
<dbReference type="Proteomes" id="UP000649604">
    <property type="component" value="Unassembled WGS sequence"/>
</dbReference>
<keyword evidence="5" id="KW-0479">Metal-binding</keyword>
<dbReference type="Gene3D" id="3.40.50.450">
    <property type="match status" value="1"/>
</dbReference>
<accession>A0A9D5JWZ2</accession>
<dbReference type="GO" id="GO:0009749">
    <property type="term" value="P:response to glucose"/>
    <property type="evidence" value="ECO:0007669"/>
    <property type="project" value="TreeGrafter"/>
</dbReference>
<feature type="non-terminal residue" evidence="12">
    <location>
        <position position="177"/>
    </location>
</feature>
<proteinExistence type="inferred from homology"/>
<organism evidence="12 13">
    <name type="scientific">candidate division KSB3 bacterium</name>
    <dbReference type="NCBI Taxonomy" id="2044937"/>
    <lineage>
        <taxon>Bacteria</taxon>
        <taxon>candidate division KSB3</taxon>
    </lineage>
</organism>
<dbReference type="AlphaFoldDB" id="A0A9D5JWZ2"/>
<sequence length="177" mass="19354">MSDGHQKTLAIVVGGGPAPGINGVISSATIAAINHDLRVLGIYDGFQWLAKGDISHVKPLTIQDVSRIHFDGGSVLRTSRENPTKDPQKMERVVHALLELGVNYLVTIGGDDTAYTSKQIEIHAKGKIRVGHVPKTIDNDLPLPNYAYTFGYQTARHLGAKIIQNLMEDAETANRWY</sequence>
<dbReference type="GO" id="GO:0006002">
    <property type="term" value="P:fructose 6-phosphate metabolic process"/>
    <property type="evidence" value="ECO:0007669"/>
    <property type="project" value="InterPro"/>
</dbReference>
<dbReference type="GO" id="GO:0005829">
    <property type="term" value="C:cytosol"/>
    <property type="evidence" value="ECO:0007669"/>
    <property type="project" value="TreeGrafter"/>
</dbReference>
<comment type="cofactor">
    <cofactor evidence="1">
        <name>Mg(2+)</name>
        <dbReference type="ChEBI" id="CHEBI:18420"/>
    </cofactor>
</comment>
<name>A0A9D5JWZ2_9BACT</name>
<keyword evidence="6" id="KW-0418">Kinase</keyword>
<evidence type="ECO:0000256" key="3">
    <source>
        <dbReference type="ARBA" id="ARBA00022490"/>
    </source>
</evidence>
<gene>
    <name evidence="12" type="ORF">GF339_13875</name>
</gene>
<evidence type="ECO:0000256" key="9">
    <source>
        <dbReference type="ARBA" id="ARBA00038478"/>
    </source>
</evidence>
<dbReference type="GO" id="GO:0047334">
    <property type="term" value="F:diphosphate-fructose-6-phosphate 1-phosphotransferase activity"/>
    <property type="evidence" value="ECO:0007669"/>
    <property type="project" value="UniProtKB-EC"/>
</dbReference>
<dbReference type="PRINTS" id="PR00476">
    <property type="entry name" value="PHFRCTKINASE"/>
</dbReference>
<comment type="catalytic activity">
    <reaction evidence="10">
        <text>beta-D-fructose 6-phosphate + diphosphate = beta-D-fructose 1,6-bisphosphate + phosphate + H(+)</text>
        <dbReference type="Rhea" id="RHEA:13613"/>
        <dbReference type="ChEBI" id="CHEBI:15378"/>
        <dbReference type="ChEBI" id="CHEBI:32966"/>
        <dbReference type="ChEBI" id="CHEBI:33019"/>
        <dbReference type="ChEBI" id="CHEBI:43474"/>
        <dbReference type="ChEBI" id="CHEBI:57634"/>
        <dbReference type="EC" id="2.7.1.90"/>
    </reaction>
</comment>
<evidence type="ECO:0000256" key="1">
    <source>
        <dbReference type="ARBA" id="ARBA00001946"/>
    </source>
</evidence>
<feature type="domain" description="Phosphofructokinase" evidence="11">
    <location>
        <begin position="9"/>
        <end position="175"/>
    </location>
</feature>